<reference evidence="1 2" key="1">
    <citation type="submission" date="2018-07" db="EMBL/GenBank/DDBJ databases">
        <title>Genome sequencing of Runella.</title>
        <authorList>
            <person name="Baek M.-G."/>
            <person name="Yi H."/>
        </authorList>
    </citation>
    <scope>NUCLEOTIDE SEQUENCE [LARGE SCALE GENOMIC DNA]</scope>
    <source>
        <strain evidence="1 2">HYN0085</strain>
    </source>
</reference>
<proteinExistence type="predicted"/>
<accession>A0A344TD39</accession>
<dbReference type="AlphaFoldDB" id="A0A344TD39"/>
<evidence type="ECO:0000313" key="1">
    <source>
        <dbReference type="EMBL" id="AXE16560.1"/>
    </source>
</evidence>
<dbReference type="OrthoDB" id="661524at2"/>
<name>A0A344TD39_9BACT</name>
<dbReference type="RefSeq" id="WP_114065347.1">
    <property type="nucleotide sequence ID" value="NZ_CP030850.1"/>
</dbReference>
<dbReference type="Proteomes" id="UP000251993">
    <property type="component" value="Chromosome"/>
</dbReference>
<dbReference type="PROSITE" id="PS51257">
    <property type="entry name" value="PROKAR_LIPOPROTEIN"/>
    <property type="match status" value="1"/>
</dbReference>
<evidence type="ECO:0000313" key="2">
    <source>
        <dbReference type="Proteomes" id="UP000251993"/>
    </source>
</evidence>
<organism evidence="1 2">
    <name type="scientific">Runella rosea</name>
    <dbReference type="NCBI Taxonomy" id="2259595"/>
    <lineage>
        <taxon>Bacteria</taxon>
        <taxon>Pseudomonadati</taxon>
        <taxon>Bacteroidota</taxon>
        <taxon>Cytophagia</taxon>
        <taxon>Cytophagales</taxon>
        <taxon>Spirosomataceae</taxon>
        <taxon>Runella</taxon>
    </lineage>
</organism>
<dbReference type="EMBL" id="CP030850">
    <property type="protein sequence ID" value="AXE16560.1"/>
    <property type="molecule type" value="Genomic_DNA"/>
</dbReference>
<gene>
    <name evidence="1" type="ORF">DR864_01860</name>
</gene>
<dbReference type="KEGG" id="run:DR864_01860"/>
<protein>
    <submittedName>
        <fullName evidence="1">Uncharacterized protein</fullName>
    </submittedName>
</protein>
<keyword evidence="2" id="KW-1185">Reference proteome</keyword>
<sequence>MKKMLTTLCLAAFVLACQKDQDVNVTPQKTLLTAEEARVAASIGTLVPFKEAKAQMAAFQKTSPDEIRGVAFGKDVIEKLMNQKGVVGLRFYFTKDNDGKNSLVFVGIDKDGRDITSLANARTTEDGGAGGNAYPCPGFCNP</sequence>